<evidence type="ECO:0000256" key="2">
    <source>
        <dbReference type="ARBA" id="ARBA00022692"/>
    </source>
</evidence>
<proteinExistence type="inferred from homology"/>
<comment type="similarity">
    <text evidence="5">Belongs to the binding-protein-dependent transport system permease family.</text>
</comment>
<organism evidence="7 8">
    <name type="scientific">Asaia lannensis NBRC 102526</name>
    <dbReference type="NCBI Taxonomy" id="1307926"/>
    <lineage>
        <taxon>Bacteria</taxon>
        <taxon>Pseudomonadati</taxon>
        <taxon>Pseudomonadota</taxon>
        <taxon>Alphaproteobacteria</taxon>
        <taxon>Acetobacterales</taxon>
        <taxon>Acetobacteraceae</taxon>
        <taxon>Asaia</taxon>
    </lineage>
</organism>
<name>A0ABT1CF66_9PROT</name>
<feature type="transmembrane region" description="Helical" evidence="5">
    <location>
        <begin position="324"/>
        <end position="343"/>
    </location>
</feature>
<dbReference type="CDD" id="cd06261">
    <property type="entry name" value="TM_PBP2"/>
    <property type="match status" value="1"/>
</dbReference>
<comment type="subcellular location">
    <subcellularLocation>
        <location evidence="1 5">Cell membrane</location>
        <topology evidence="1 5">Multi-pass membrane protein</topology>
    </subcellularLocation>
</comment>
<feature type="transmembrane region" description="Helical" evidence="5">
    <location>
        <begin position="408"/>
        <end position="428"/>
    </location>
</feature>
<feature type="transmembrane region" description="Helical" evidence="5">
    <location>
        <begin position="74"/>
        <end position="96"/>
    </location>
</feature>
<dbReference type="SUPFAM" id="SSF161098">
    <property type="entry name" value="MetI-like"/>
    <property type="match status" value="2"/>
</dbReference>
<feature type="transmembrane region" description="Helical" evidence="5">
    <location>
        <begin position="133"/>
        <end position="153"/>
    </location>
</feature>
<keyword evidence="2 5" id="KW-0812">Transmembrane</keyword>
<evidence type="ECO:0000256" key="3">
    <source>
        <dbReference type="ARBA" id="ARBA00022989"/>
    </source>
</evidence>
<sequence>MSPFRARRGTRGPDRKAGLTASLVGTLLVVAALALLSRFLPAQLTPFHHHAHIAPHLRSLAGVGVLPGDFGHTALRMASATLIGACIGSILALGAARIPLLTGAIRTLLGGLHMVPLLCLLPFLHLLGFEVSAIGVTALALAAPVASATLTAWESVPRAFDEAARALGLTGWQRLWRLEAPFAIPDSVTALARAMPMAWCLLIAAEMLPVNGAIPVRPGLGTHAAQAAAIGSIGQTGIAALLIGLLAWLYDTCFVFPWQIWADRYRMIPLFDQATDPWMLKLWRRTRVLKRSGERLRRVLAWLGDLRLGSNGFRPVRIARGSSPLIGLGCGAIILLIVVAFFWRHHALDMRDLLIVTEQSLVSALRMTLALALAIALWVPLGVWLGLSSRRAGPARVITRFLTLYPKNILFPFLCMVMMLAGAAPFLWPLFLCFFFMQWLLLAQILRGMRGFPLDLLQAARNLQIKGWLWWRRVLLPGLALVIVEAISAASMAGWTILILAERSSWKLHGQDCGGIGAYVARAMEAGDLPRVVLGAAVLTLCIALGEIMVWHPLRLQIGRRIQSSPATSSTRSQS</sequence>
<dbReference type="Gene3D" id="1.10.3720.10">
    <property type="entry name" value="MetI-like"/>
    <property type="match status" value="2"/>
</dbReference>
<feature type="domain" description="ABC transmembrane type-1" evidence="6">
    <location>
        <begin position="70"/>
        <end position="254"/>
    </location>
</feature>
<comment type="caution">
    <text evidence="7">The sequence shown here is derived from an EMBL/GenBank/DDBJ whole genome shotgun (WGS) entry which is preliminary data.</text>
</comment>
<reference evidence="7 8" key="1">
    <citation type="submission" date="2022-06" db="EMBL/GenBank/DDBJ databases">
        <title>Whole-genome of Asaia lannensis strain LMG 27011T.</title>
        <authorList>
            <person name="Sombolestani A."/>
        </authorList>
    </citation>
    <scope>NUCLEOTIDE SEQUENCE [LARGE SCALE GENOMIC DNA]</scope>
    <source>
        <strain evidence="7 8">NBRC 102526</strain>
    </source>
</reference>
<dbReference type="RefSeq" id="WP_252848911.1">
    <property type="nucleotide sequence ID" value="NZ_BAPW01000023.1"/>
</dbReference>
<dbReference type="PANTHER" id="PTHR42744:SF1">
    <property type="entry name" value="BINDING-PROTEIN-DEPENDENT TRANSPORT SYSTEMS INNER MEMBRANE COMPONENT"/>
    <property type="match status" value="1"/>
</dbReference>
<feature type="transmembrane region" description="Helical" evidence="5">
    <location>
        <begin position="236"/>
        <end position="258"/>
    </location>
</feature>
<feature type="transmembrane region" description="Helical" evidence="5">
    <location>
        <begin position="532"/>
        <end position="551"/>
    </location>
</feature>
<dbReference type="EMBL" id="JAMXQU010000003">
    <property type="protein sequence ID" value="MCO6159506.1"/>
    <property type="molecule type" value="Genomic_DNA"/>
</dbReference>
<keyword evidence="8" id="KW-1185">Reference proteome</keyword>
<evidence type="ECO:0000256" key="5">
    <source>
        <dbReference type="RuleBase" id="RU363032"/>
    </source>
</evidence>
<evidence type="ECO:0000313" key="8">
    <source>
        <dbReference type="Proteomes" id="UP001523401"/>
    </source>
</evidence>
<evidence type="ECO:0000256" key="1">
    <source>
        <dbReference type="ARBA" id="ARBA00004651"/>
    </source>
</evidence>
<gene>
    <name evidence="7" type="ORF">NF685_05585</name>
</gene>
<keyword evidence="5" id="KW-0813">Transport</keyword>
<dbReference type="InterPro" id="IPR000515">
    <property type="entry name" value="MetI-like"/>
</dbReference>
<feature type="transmembrane region" description="Helical" evidence="5">
    <location>
        <begin position="363"/>
        <end position="387"/>
    </location>
</feature>
<feature type="transmembrane region" description="Helical" evidence="5">
    <location>
        <begin position="108"/>
        <end position="127"/>
    </location>
</feature>
<evidence type="ECO:0000259" key="6">
    <source>
        <dbReference type="PROSITE" id="PS50928"/>
    </source>
</evidence>
<feature type="transmembrane region" description="Helical" evidence="5">
    <location>
        <begin position="197"/>
        <end position="216"/>
    </location>
</feature>
<dbReference type="Proteomes" id="UP001523401">
    <property type="component" value="Unassembled WGS sequence"/>
</dbReference>
<keyword evidence="4 5" id="KW-0472">Membrane</keyword>
<feature type="transmembrane region" description="Helical" evidence="5">
    <location>
        <begin position="21"/>
        <end position="40"/>
    </location>
</feature>
<dbReference type="Pfam" id="PF00528">
    <property type="entry name" value="BPD_transp_1"/>
    <property type="match status" value="1"/>
</dbReference>
<protein>
    <submittedName>
        <fullName evidence="7">ABC transporter permease subunit</fullName>
    </submittedName>
</protein>
<keyword evidence="3 5" id="KW-1133">Transmembrane helix</keyword>
<dbReference type="PANTHER" id="PTHR42744">
    <property type="entry name" value="BINDING-PROTEIN-DEPENDENT TRANSPORT SYSTEMS INNER MEMBRANE COMPONENT"/>
    <property type="match status" value="1"/>
</dbReference>
<accession>A0ABT1CF66</accession>
<evidence type="ECO:0000313" key="7">
    <source>
        <dbReference type="EMBL" id="MCO6159506.1"/>
    </source>
</evidence>
<feature type="transmembrane region" description="Helical" evidence="5">
    <location>
        <begin position="474"/>
        <end position="501"/>
    </location>
</feature>
<dbReference type="PROSITE" id="PS50928">
    <property type="entry name" value="ABC_TM1"/>
    <property type="match status" value="1"/>
</dbReference>
<evidence type="ECO:0000256" key="4">
    <source>
        <dbReference type="ARBA" id="ARBA00023136"/>
    </source>
</evidence>
<dbReference type="InterPro" id="IPR035906">
    <property type="entry name" value="MetI-like_sf"/>
</dbReference>